<evidence type="ECO:0000313" key="2">
    <source>
        <dbReference type="Proteomes" id="UP001630127"/>
    </source>
</evidence>
<dbReference type="Proteomes" id="UP001630127">
    <property type="component" value="Unassembled WGS sequence"/>
</dbReference>
<keyword evidence="2" id="KW-1185">Reference proteome</keyword>
<gene>
    <name evidence="1" type="ORF">ACH5RR_018548</name>
</gene>
<protein>
    <submittedName>
        <fullName evidence="1">Uncharacterized protein</fullName>
    </submittedName>
</protein>
<accession>A0ABD2ZMN1</accession>
<dbReference type="AlphaFoldDB" id="A0ABD2ZMN1"/>
<reference evidence="1 2" key="1">
    <citation type="submission" date="2024-11" db="EMBL/GenBank/DDBJ databases">
        <title>A near-complete genome assembly of Cinchona calisaya.</title>
        <authorList>
            <person name="Lian D.C."/>
            <person name="Zhao X.W."/>
            <person name="Wei L."/>
        </authorList>
    </citation>
    <scope>NUCLEOTIDE SEQUENCE [LARGE SCALE GENOMIC DNA]</scope>
    <source>
        <tissue evidence="1">Nenye</tissue>
    </source>
</reference>
<proteinExistence type="predicted"/>
<organism evidence="1 2">
    <name type="scientific">Cinchona calisaya</name>
    <dbReference type="NCBI Taxonomy" id="153742"/>
    <lineage>
        <taxon>Eukaryota</taxon>
        <taxon>Viridiplantae</taxon>
        <taxon>Streptophyta</taxon>
        <taxon>Embryophyta</taxon>
        <taxon>Tracheophyta</taxon>
        <taxon>Spermatophyta</taxon>
        <taxon>Magnoliopsida</taxon>
        <taxon>eudicotyledons</taxon>
        <taxon>Gunneridae</taxon>
        <taxon>Pentapetalae</taxon>
        <taxon>asterids</taxon>
        <taxon>lamiids</taxon>
        <taxon>Gentianales</taxon>
        <taxon>Rubiaceae</taxon>
        <taxon>Cinchonoideae</taxon>
        <taxon>Cinchoneae</taxon>
        <taxon>Cinchona</taxon>
    </lineage>
</organism>
<evidence type="ECO:0000313" key="1">
    <source>
        <dbReference type="EMBL" id="KAL3520399.1"/>
    </source>
</evidence>
<dbReference type="EMBL" id="JBJUIK010000008">
    <property type="protein sequence ID" value="KAL3520399.1"/>
    <property type="molecule type" value="Genomic_DNA"/>
</dbReference>
<comment type="caution">
    <text evidence="1">The sequence shown here is derived from an EMBL/GenBank/DDBJ whole genome shotgun (WGS) entry which is preliminary data.</text>
</comment>
<name>A0ABD2ZMN1_9GENT</name>
<sequence>MSKFVSCENLSPMFSAFTPQLSSVEIPKNVQDALKVPEWKQAILEEMTALKKMRRGKSWSYRRRKRQLAANGYSQQSSNQMDHWRDTRHAWLLKGSLKHTGLIILRHLHQ</sequence>